<evidence type="ECO:0000313" key="2">
    <source>
        <dbReference type="Proteomes" id="UP000244223"/>
    </source>
</evidence>
<gene>
    <name evidence="1" type="ORF">C8N29_10313</name>
</gene>
<comment type="caution">
    <text evidence="1">The sequence shown here is derived from an EMBL/GenBank/DDBJ whole genome shotgun (WGS) entry which is preliminary data.</text>
</comment>
<reference evidence="1 2" key="1">
    <citation type="submission" date="2018-04" db="EMBL/GenBank/DDBJ databases">
        <title>Genomic Encyclopedia of Archaeal and Bacterial Type Strains, Phase II (KMG-II): from individual species to whole genera.</title>
        <authorList>
            <person name="Goeker M."/>
        </authorList>
    </citation>
    <scope>NUCLEOTIDE SEQUENCE [LARGE SCALE GENOMIC DNA]</scope>
    <source>
        <strain evidence="1 2">DSM 5822</strain>
    </source>
</reference>
<evidence type="ECO:0000313" key="1">
    <source>
        <dbReference type="EMBL" id="PTQ90261.1"/>
    </source>
</evidence>
<dbReference type="EMBL" id="QAON01000003">
    <property type="protein sequence ID" value="PTQ90261.1"/>
    <property type="molecule type" value="Genomic_DNA"/>
</dbReference>
<proteinExistence type="predicted"/>
<dbReference type="Proteomes" id="UP000244223">
    <property type="component" value="Unassembled WGS sequence"/>
</dbReference>
<name>A0A2T5J1D9_9GAMM</name>
<keyword evidence="2" id="KW-1185">Reference proteome</keyword>
<accession>A0A2T5J1D9</accession>
<sequence length="74" mass="8248">MLIVEARDSVEVYVNQLAQVAISHPEIEGALVSIHPEDVEKVIAAIIAAYKEAKALREAPNFSLDERYRPDSEE</sequence>
<protein>
    <submittedName>
        <fullName evidence="1">Uncharacterized protein</fullName>
    </submittedName>
</protein>
<dbReference type="RefSeq" id="WP_107864712.1">
    <property type="nucleotide sequence ID" value="NZ_QAON01000003.1"/>
</dbReference>
<organism evidence="1 2">
    <name type="scientific">Agitococcus lubricus</name>
    <dbReference type="NCBI Taxonomy" id="1077255"/>
    <lineage>
        <taxon>Bacteria</taxon>
        <taxon>Pseudomonadati</taxon>
        <taxon>Pseudomonadota</taxon>
        <taxon>Gammaproteobacteria</taxon>
        <taxon>Moraxellales</taxon>
        <taxon>Moraxellaceae</taxon>
        <taxon>Agitococcus</taxon>
    </lineage>
</organism>
<dbReference type="AlphaFoldDB" id="A0A2T5J1D9"/>